<accession>A0A179FNX5</accession>
<reference evidence="2 3" key="1">
    <citation type="journal article" date="2016" name="PLoS Pathog.">
        <title>Biosynthesis of antibiotic leucinostatins in bio-control fungus Purpureocillium lilacinum and their inhibition on phytophthora revealed by genome mining.</title>
        <authorList>
            <person name="Wang G."/>
            <person name="Liu Z."/>
            <person name="Lin R."/>
            <person name="Li E."/>
            <person name="Mao Z."/>
            <person name="Ling J."/>
            <person name="Yang Y."/>
            <person name="Yin W.B."/>
            <person name="Xie B."/>
        </authorList>
    </citation>
    <scope>NUCLEOTIDE SEQUENCE [LARGE SCALE GENOMIC DNA]</scope>
    <source>
        <strain evidence="2">170</strain>
    </source>
</reference>
<feature type="region of interest" description="Disordered" evidence="1">
    <location>
        <begin position="1"/>
        <end position="77"/>
    </location>
</feature>
<dbReference type="GeneID" id="28851063"/>
<dbReference type="PANTHER" id="PTHR28630">
    <property type="match status" value="1"/>
</dbReference>
<sequence>MAGSTEPITSTQSSDTLVAAARTPNDAPKHNEERDDKNSSRSTGGGATEAEQSQTDSRKPPDWDGILLTNDEPPSGETLQDIRDYIVLDEFGGKHHFHTLYEGEGITQRVLAIFVRHFYCGACMDYLKYLSNALDIIKLEDLRPKVSIVVVGCGDPRLIDGYRCTTYWQFPIYTDPSGVLFDRLGMKKTLLLGPKPEYITRSLVVLLADGVRLAAKDLSSGLAFKSGNLFQSGGEFLFDIDNSGGSLAEKEIREKDSDEENEAGGATGQRKCVTWCHRMRTVRDHSEAREIMYQMQKGP</sequence>
<dbReference type="STRING" id="1380566.A0A179FNX5"/>
<dbReference type="Pfam" id="PF13911">
    <property type="entry name" value="AhpC-TSA_2"/>
    <property type="match status" value="1"/>
</dbReference>
<dbReference type="AlphaFoldDB" id="A0A179FNX5"/>
<evidence type="ECO:0000313" key="2">
    <source>
        <dbReference type="EMBL" id="OAQ66831.1"/>
    </source>
</evidence>
<dbReference type="InterPro" id="IPR032801">
    <property type="entry name" value="PXL2A/B/C"/>
</dbReference>
<dbReference type="InterPro" id="IPR036249">
    <property type="entry name" value="Thioredoxin-like_sf"/>
</dbReference>
<dbReference type="SUPFAM" id="SSF52833">
    <property type="entry name" value="Thioredoxin-like"/>
    <property type="match status" value="1"/>
</dbReference>
<dbReference type="OrthoDB" id="40334at2759"/>
<comment type="caution">
    <text evidence="2">The sequence shown here is derived from an EMBL/GenBank/DDBJ whole genome shotgun (WGS) entry which is preliminary data.</text>
</comment>
<protein>
    <submittedName>
        <fullName evidence="2">AhpC/TSA antioxidant enzyme domain-containing protein</fullName>
    </submittedName>
</protein>
<dbReference type="PANTHER" id="PTHR28630:SF3">
    <property type="entry name" value="PEROXIREDOXIN-LIKE 2C"/>
    <property type="match status" value="1"/>
</dbReference>
<name>A0A179FNX5_METCM</name>
<gene>
    <name evidence="2" type="ORF">VFPPC_08342</name>
</gene>
<evidence type="ECO:0000313" key="3">
    <source>
        <dbReference type="Proteomes" id="UP000078397"/>
    </source>
</evidence>
<evidence type="ECO:0000256" key="1">
    <source>
        <dbReference type="SAM" id="MobiDB-lite"/>
    </source>
</evidence>
<organism evidence="2 3">
    <name type="scientific">Pochonia chlamydosporia 170</name>
    <dbReference type="NCBI Taxonomy" id="1380566"/>
    <lineage>
        <taxon>Eukaryota</taxon>
        <taxon>Fungi</taxon>
        <taxon>Dikarya</taxon>
        <taxon>Ascomycota</taxon>
        <taxon>Pezizomycotina</taxon>
        <taxon>Sordariomycetes</taxon>
        <taxon>Hypocreomycetidae</taxon>
        <taxon>Hypocreales</taxon>
        <taxon>Clavicipitaceae</taxon>
        <taxon>Pochonia</taxon>
    </lineage>
</organism>
<dbReference type="RefSeq" id="XP_018143918.1">
    <property type="nucleotide sequence ID" value="XM_018287069.1"/>
</dbReference>
<dbReference type="Gene3D" id="3.40.30.10">
    <property type="entry name" value="Glutaredoxin"/>
    <property type="match status" value="1"/>
</dbReference>
<dbReference type="KEGG" id="pchm:VFPPC_08342"/>
<dbReference type="EMBL" id="LSBJ02000004">
    <property type="protein sequence ID" value="OAQ66831.1"/>
    <property type="molecule type" value="Genomic_DNA"/>
</dbReference>
<feature type="compositionally biased region" description="Basic and acidic residues" evidence="1">
    <location>
        <begin position="27"/>
        <end position="39"/>
    </location>
</feature>
<feature type="compositionally biased region" description="Polar residues" evidence="1">
    <location>
        <begin position="1"/>
        <end position="16"/>
    </location>
</feature>
<keyword evidence="3" id="KW-1185">Reference proteome</keyword>
<dbReference type="Proteomes" id="UP000078397">
    <property type="component" value="Unassembled WGS sequence"/>
</dbReference>
<proteinExistence type="predicted"/>